<dbReference type="PANTHER" id="PTHR43277:SF3">
    <property type="entry name" value="DECARBOXYLASE, PUTATIVE-RELATED"/>
    <property type="match status" value="1"/>
</dbReference>
<dbReference type="Gene3D" id="3.90.100.10">
    <property type="entry name" value="Orn/Lys/Arg decarboxylase, C-terminal domain"/>
    <property type="match status" value="1"/>
</dbReference>
<comment type="cofactor">
    <cofactor evidence="1">
        <name>pyridoxal 5'-phosphate</name>
        <dbReference type="ChEBI" id="CHEBI:597326"/>
    </cofactor>
</comment>
<protein>
    <submittedName>
        <fullName evidence="8">Arginine/lysine/ornithine decarboxylase</fullName>
    </submittedName>
</protein>
<evidence type="ECO:0000256" key="2">
    <source>
        <dbReference type="ARBA" id="ARBA00010671"/>
    </source>
</evidence>
<dbReference type="InterPro" id="IPR000310">
    <property type="entry name" value="Orn/Lys/Arg_deCO2ase_major_dom"/>
</dbReference>
<comment type="similarity">
    <text evidence="2">Belongs to the Orn/Lys/Arg decarboxylase class-I family.</text>
</comment>
<evidence type="ECO:0000313" key="8">
    <source>
        <dbReference type="EMBL" id="AFZ28127.1"/>
    </source>
</evidence>
<dbReference type="eggNOG" id="COG1982">
    <property type="taxonomic scope" value="Bacteria"/>
</dbReference>
<reference evidence="8 9" key="1">
    <citation type="submission" date="2012-06" db="EMBL/GenBank/DDBJ databases">
        <title>Finished chromosome of genome of Cylindrospermum stagnale PCC 7417.</title>
        <authorList>
            <consortium name="US DOE Joint Genome Institute"/>
            <person name="Gugger M."/>
            <person name="Coursin T."/>
            <person name="Rippka R."/>
            <person name="Tandeau De Marsac N."/>
            <person name="Huntemann M."/>
            <person name="Wei C.-L."/>
            <person name="Han J."/>
            <person name="Detter J.C."/>
            <person name="Han C."/>
            <person name="Tapia R."/>
            <person name="Chen A."/>
            <person name="Kyrpides N."/>
            <person name="Mavromatis K."/>
            <person name="Markowitz V."/>
            <person name="Szeto E."/>
            <person name="Ivanova N."/>
            <person name="Pagani I."/>
            <person name="Pati A."/>
            <person name="Goodwin L."/>
            <person name="Nordberg H.P."/>
            <person name="Cantor M.N."/>
            <person name="Hua S.X."/>
            <person name="Woyke T."/>
            <person name="Kerfeld C.A."/>
        </authorList>
    </citation>
    <scope>NUCLEOTIDE SEQUENCE [LARGE SCALE GENOMIC DNA]</scope>
    <source>
        <strain evidence="8 9">PCC 7417</strain>
    </source>
</reference>
<gene>
    <name evidence="8" type="ORF">Cylst_6160</name>
</gene>
<dbReference type="Proteomes" id="UP000010475">
    <property type="component" value="Chromosome"/>
</dbReference>
<accession>K9X8Z9</accession>
<evidence type="ECO:0000256" key="4">
    <source>
        <dbReference type="ARBA" id="ARBA00022898"/>
    </source>
</evidence>
<dbReference type="EMBL" id="CP003642">
    <property type="protein sequence ID" value="AFZ28127.1"/>
    <property type="molecule type" value="Genomic_DNA"/>
</dbReference>
<proteinExistence type="inferred from homology"/>
<sequence length="454" mass="51297">MNDKLLTYQMISSHESLTKLRLHTPAHQGYRGESEHFDERIYGYDLPFFNRDEFDNVEKYISSLYKTKRTFFITGGATQGILIACSLLARKHRKIAIGLNSHLSIIHGFILSGTEPFFIPSRSFMPTDEEVIQALETAGEEVTALFLTYPSYDGKITNLEKIAKYCRGKNIEFMLDEAHGTHFPFLEAKTSAVTLECDLVVHSLHKFVGSLVQTALIHLPEASVITEEEALTALALFETTSRSNLLLLSIEEAIQLAFGDERKSIFHKVAGNCDQLRSLLDNWGNTLTYDSQVSDPFKLFLYSDRITGDNLVKLLYERGVDDEYSDSRGVLLIFSFQNTDDDFVHVAKVLEEIYTTLATQAPRELFDEHILMRTPVMRCLPREAFFASTRKEVYLQEAKGLVSCQSIKKIPPGTPVLIPGEEITDWHLQTIAPDTLVEVVGSSVISMEKPVKNH</sequence>
<dbReference type="STRING" id="56107.Cylst_6160"/>
<evidence type="ECO:0000256" key="5">
    <source>
        <dbReference type="ARBA" id="ARBA00023239"/>
    </source>
</evidence>
<evidence type="ECO:0000259" key="7">
    <source>
        <dbReference type="Pfam" id="PF03711"/>
    </source>
</evidence>
<dbReference type="InterPro" id="IPR008286">
    <property type="entry name" value="Prn/Lys/Arg_de-COase_C"/>
</dbReference>
<dbReference type="SUPFAM" id="SSF53383">
    <property type="entry name" value="PLP-dependent transferases"/>
    <property type="match status" value="1"/>
</dbReference>
<evidence type="ECO:0000313" key="9">
    <source>
        <dbReference type="Proteomes" id="UP000010475"/>
    </source>
</evidence>
<keyword evidence="4" id="KW-0663">Pyridoxal phosphate</keyword>
<dbReference type="InterPro" id="IPR015421">
    <property type="entry name" value="PyrdxlP-dep_Trfase_major"/>
</dbReference>
<evidence type="ECO:0000256" key="3">
    <source>
        <dbReference type="ARBA" id="ARBA00022793"/>
    </source>
</evidence>
<dbReference type="HOGENOM" id="CLU_025925_2_1_3"/>
<evidence type="ECO:0000256" key="1">
    <source>
        <dbReference type="ARBA" id="ARBA00001933"/>
    </source>
</evidence>
<keyword evidence="3" id="KW-0210">Decarboxylase</keyword>
<keyword evidence="5" id="KW-0456">Lyase</keyword>
<feature type="domain" description="Orn/Lys/Arg decarboxylases family 1 pyridoxal-P attachment site" evidence="6">
    <location>
        <begin position="56"/>
        <end position="282"/>
    </location>
</feature>
<dbReference type="Gene3D" id="3.40.640.10">
    <property type="entry name" value="Type I PLP-dependent aspartate aminotransferase-like (Major domain)"/>
    <property type="match status" value="1"/>
</dbReference>
<feature type="domain" description="Orn/Lys/Arg decarboxylase C-terminal" evidence="7">
    <location>
        <begin position="348"/>
        <end position="426"/>
    </location>
</feature>
<name>K9X8Z9_9NOST</name>
<dbReference type="RefSeq" id="WP_015211359.1">
    <property type="nucleotide sequence ID" value="NC_019757.1"/>
</dbReference>
<dbReference type="Pfam" id="PF03711">
    <property type="entry name" value="OKR_DC_1_C"/>
    <property type="match status" value="1"/>
</dbReference>
<organism evidence="8 9">
    <name type="scientific">Cylindrospermum stagnale PCC 7417</name>
    <dbReference type="NCBI Taxonomy" id="56107"/>
    <lineage>
        <taxon>Bacteria</taxon>
        <taxon>Bacillati</taxon>
        <taxon>Cyanobacteriota</taxon>
        <taxon>Cyanophyceae</taxon>
        <taxon>Nostocales</taxon>
        <taxon>Nostocaceae</taxon>
        <taxon>Cylindrospermum</taxon>
    </lineage>
</organism>
<dbReference type="Pfam" id="PF01276">
    <property type="entry name" value="OKR_DC_1"/>
    <property type="match status" value="1"/>
</dbReference>
<keyword evidence="9" id="KW-1185">Reference proteome</keyword>
<dbReference type="GO" id="GO:0016831">
    <property type="term" value="F:carboxy-lyase activity"/>
    <property type="evidence" value="ECO:0007669"/>
    <property type="project" value="UniProtKB-KW"/>
</dbReference>
<dbReference type="OrthoDB" id="497273at2"/>
<dbReference type="InterPro" id="IPR015424">
    <property type="entry name" value="PyrdxlP-dep_Trfase"/>
</dbReference>
<dbReference type="AlphaFoldDB" id="K9X8Z9"/>
<evidence type="ECO:0000259" key="6">
    <source>
        <dbReference type="Pfam" id="PF01276"/>
    </source>
</evidence>
<dbReference type="PANTHER" id="PTHR43277">
    <property type="entry name" value="ARGININE DECARBOXYLASE"/>
    <property type="match status" value="1"/>
</dbReference>
<dbReference type="InterPro" id="IPR052357">
    <property type="entry name" value="Orn_Lys_Arg_decarboxylase-I"/>
</dbReference>
<dbReference type="PATRIC" id="fig|56107.3.peg.6767"/>
<dbReference type="KEGG" id="csg:Cylst_6160"/>